<accession>A0A2I7SGR4</accession>
<keyword evidence="6 15" id="KW-0375">Hydrogen ion transport</keyword>
<keyword evidence="19" id="KW-1185">Reference proteome</keyword>
<organism evidence="18 19">
    <name type="scientific">Pseudotamlana carrageenivorans</name>
    <dbReference type="NCBI Taxonomy" id="2069432"/>
    <lineage>
        <taxon>Bacteria</taxon>
        <taxon>Pseudomonadati</taxon>
        <taxon>Bacteroidota</taxon>
        <taxon>Flavobacteriia</taxon>
        <taxon>Flavobacteriales</taxon>
        <taxon>Flavobacteriaceae</taxon>
        <taxon>Pseudotamlana</taxon>
    </lineage>
</organism>
<dbReference type="Gene3D" id="1.20.5.620">
    <property type="entry name" value="F1F0 ATP synthase subunit B, membrane domain"/>
    <property type="match status" value="1"/>
</dbReference>
<dbReference type="OrthoDB" id="9795289at2"/>
<dbReference type="InterPro" id="IPR050059">
    <property type="entry name" value="ATP_synthase_B_chain"/>
</dbReference>
<reference evidence="19" key="1">
    <citation type="submission" date="2018-01" db="EMBL/GenBank/DDBJ databases">
        <title>Complete genome of Tamlana sp. UJ94.</title>
        <authorList>
            <person name="Jung J."/>
            <person name="Chung D."/>
            <person name="Bae S.S."/>
            <person name="Baek K."/>
        </authorList>
    </citation>
    <scope>NUCLEOTIDE SEQUENCE [LARGE SCALE GENOMIC DNA]</scope>
    <source>
        <strain evidence="19">UJ94</strain>
    </source>
</reference>
<evidence type="ECO:0000256" key="14">
    <source>
        <dbReference type="ARBA" id="ARBA00037847"/>
    </source>
</evidence>
<comment type="subcellular location">
    <subcellularLocation>
        <location evidence="15">Cell membrane</location>
        <topology evidence="15">Single-pass membrane protein</topology>
    </subcellularLocation>
    <subcellularLocation>
        <location evidence="14">Endomembrane system</location>
        <topology evidence="14">Single-pass membrane protein</topology>
    </subcellularLocation>
</comment>
<dbReference type="NCBIfam" id="NF011041">
    <property type="entry name" value="PRK14471.1"/>
    <property type="match status" value="1"/>
</dbReference>
<dbReference type="EMBL" id="CP025938">
    <property type="protein sequence ID" value="AUS05085.1"/>
    <property type="molecule type" value="Genomic_DNA"/>
</dbReference>
<dbReference type="KEGG" id="taj:C1A40_06195"/>
<evidence type="ECO:0000256" key="9">
    <source>
        <dbReference type="ARBA" id="ARBA00023136"/>
    </source>
</evidence>
<evidence type="ECO:0000256" key="7">
    <source>
        <dbReference type="ARBA" id="ARBA00022989"/>
    </source>
</evidence>
<keyword evidence="10 15" id="KW-0066">ATP synthesis</keyword>
<feature type="transmembrane region" description="Helical" evidence="15">
    <location>
        <begin position="12"/>
        <end position="32"/>
    </location>
</feature>
<sequence length="166" mass="18965">MDQLLNDFSPGLFFMQAIILLILIVLMRKFAWKPILDSLQTREDGIKDALDAAQNAKLELENLQADNEKLLQEARIERETLLKDARDIKTKMIEDAKDEAETQANKMIEQAQAAIESEKKSAMVELKKQVADLSLEIAEKMMRKELSSNDKQLELVETMLSEKSLN</sequence>
<keyword evidence="3 15" id="KW-1003">Cell membrane</keyword>
<evidence type="ECO:0000256" key="15">
    <source>
        <dbReference type="HAMAP-Rule" id="MF_01398"/>
    </source>
</evidence>
<evidence type="ECO:0000256" key="4">
    <source>
        <dbReference type="ARBA" id="ARBA00022547"/>
    </source>
</evidence>
<evidence type="ECO:0000256" key="8">
    <source>
        <dbReference type="ARBA" id="ARBA00023065"/>
    </source>
</evidence>
<comment type="similarity">
    <text evidence="1 15 16">Belongs to the ATPase B chain family.</text>
</comment>
<dbReference type="Proteomes" id="UP000236592">
    <property type="component" value="Chromosome"/>
</dbReference>
<evidence type="ECO:0000256" key="11">
    <source>
        <dbReference type="ARBA" id="ARBA00025198"/>
    </source>
</evidence>
<dbReference type="PANTHER" id="PTHR33445:SF1">
    <property type="entry name" value="ATP SYNTHASE SUBUNIT B"/>
    <property type="match status" value="1"/>
</dbReference>
<dbReference type="NCBIfam" id="TIGR01144">
    <property type="entry name" value="ATP_synt_b"/>
    <property type="match status" value="1"/>
</dbReference>
<dbReference type="Pfam" id="PF00430">
    <property type="entry name" value="ATP-synt_B"/>
    <property type="match status" value="1"/>
</dbReference>
<dbReference type="GO" id="GO:0045259">
    <property type="term" value="C:proton-transporting ATP synthase complex"/>
    <property type="evidence" value="ECO:0007669"/>
    <property type="project" value="UniProtKB-KW"/>
</dbReference>
<dbReference type="GO" id="GO:0046933">
    <property type="term" value="F:proton-transporting ATP synthase activity, rotational mechanism"/>
    <property type="evidence" value="ECO:0007669"/>
    <property type="project" value="UniProtKB-UniRule"/>
</dbReference>
<dbReference type="HAMAP" id="MF_01398">
    <property type="entry name" value="ATP_synth_b_bprime"/>
    <property type="match status" value="1"/>
</dbReference>
<dbReference type="GO" id="GO:0012505">
    <property type="term" value="C:endomembrane system"/>
    <property type="evidence" value="ECO:0007669"/>
    <property type="project" value="UniProtKB-SubCell"/>
</dbReference>
<evidence type="ECO:0000313" key="19">
    <source>
        <dbReference type="Proteomes" id="UP000236592"/>
    </source>
</evidence>
<comment type="subunit">
    <text evidence="13">F-type ATPases have 2 components, F(1) - the catalytic core - and F(0) - the membrane proton channel. F(1) has five subunits: alpha(3), beta(3), gamma(1), delta(1), epsilon(1). F(0) has four main subunits: a(1), b(2) and c(10-14). The alpha and beta chains form an alternating ring which encloses part of the gamma chain. F(1) is attached to F(0) by a central stalk formed by the gamma and epsilon chains, while a peripheral stalk is formed by the delta and b chains.</text>
</comment>
<gene>
    <name evidence="15 18" type="primary">atpF</name>
    <name evidence="18" type="ORF">C1A40_06195</name>
</gene>
<name>A0A2I7SGR4_9FLAO</name>
<keyword evidence="2 15" id="KW-0813">Transport</keyword>
<keyword evidence="9 15" id="KW-0472">Membrane</keyword>
<comment type="subunit">
    <text evidence="15">F-type ATPases have 2 components, F(1) - the catalytic core - and F(0) - the membrane proton channel. F(1) has five subunits: alpha(3), beta(3), gamma(1), delta(1), epsilon(1). F(0) has three main subunits: a(1), b(2) and c(10-14). The alpha and beta chains form an alternating ring which encloses part of the gamma chain. F(1) is attached to F(0) by a central stalk formed by the gamma and epsilon chains, while a peripheral stalk is formed by the delta and b chains.</text>
</comment>
<keyword evidence="17" id="KW-0175">Coiled coil</keyword>
<dbReference type="InterPro" id="IPR005864">
    <property type="entry name" value="ATP_synth_F0_bsu_bac"/>
</dbReference>
<dbReference type="InterPro" id="IPR028987">
    <property type="entry name" value="ATP_synth_B-like_membr_sf"/>
</dbReference>
<dbReference type="InterPro" id="IPR002146">
    <property type="entry name" value="ATP_synth_b/b'su_bac/chlpt"/>
</dbReference>
<dbReference type="GO" id="GO:0046961">
    <property type="term" value="F:proton-transporting ATPase activity, rotational mechanism"/>
    <property type="evidence" value="ECO:0007669"/>
    <property type="project" value="TreeGrafter"/>
</dbReference>
<evidence type="ECO:0000313" key="18">
    <source>
        <dbReference type="EMBL" id="AUS05085.1"/>
    </source>
</evidence>
<comment type="function">
    <text evidence="12">Component of the F(0) channel, it forms part of the peripheral stalk, linking F(1) to F(0). The b'-subunit is a diverged and duplicated form of b found in plants and photosynthetic bacteria.</text>
</comment>
<keyword evidence="4 15" id="KW-0138">CF(0)</keyword>
<dbReference type="RefSeq" id="WP_102995141.1">
    <property type="nucleotide sequence ID" value="NZ_CP025938.1"/>
</dbReference>
<protein>
    <recommendedName>
        <fullName evidence="15">ATP synthase subunit b</fullName>
    </recommendedName>
    <alternativeName>
        <fullName evidence="15">ATP synthase F(0) sector subunit b</fullName>
    </alternativeName>
    <alternativeName>
        <fullName evidence="15">ATPase subunit I</fullName>
    </alternativeName>
    <alternativeName>
        <fullName evidence="15">F-type ATPase subunit b</fullName>
        <shortName evidence="15">F-ATPase subunit b</shortName>
    </alternativeName>
</protein>
<feature type="coiled-coil region" evidence="17">
    <location>
        <begin position="36"/>
        <end position="143"/>
    </location>
</feature>
<dbReference type="AlphaFoldDB" id="A0A2I7SGR4"/>
<keyword evidence="8 15" id="KW-0406">Ion transport</keyword>
<evidence type="ECO:0000256" key="13">
    <source>
        <dbReference type="ARBA" id="ARBA00026054"/>
    </source>
</evidence>
<evidence type="ECO:0000256" key="16">
    <source>
        <dbReference type="RuleBase" id="RU003848"/>
    </source>
</evidence>
<evidence type="ECO:0000256" key="5">
    <source>
        <dbReference type="ARBA" id="ARBA00022692"/>
    </source>
</evidence>
<dbReference type="CDD" id="cd06503">
    <property type="entry name" value="ATP-synt_Fo_b"/>
    <property type="match status" value="1"/>
</dbReference>
<evidence type="ECO:0000256" key="3">
    <source>
        <dbReference type="ARBA" id="ARBA00022475"/>
    </source>
</evidence>
<evidence type="ECO:0000256" key="10">
    <source>
        <dbReference type="ARBA" id="ARBA00023310"/>
    </source>
</evidence>
<evidence type="ECO:0000256" key="12">
    <source>
        <dbReference type="ARBA" id="ARBA00025614"/>
    </source>
</evidence>
<evidence type="ECO:0000256" key="2">
    <source>
        <dbReference type="ARBA" id="ARBA00022448"/>
    </source>
</evidence>
<dbReference type="GO" id="GO:0005886">
    <property type="term" value="C:plasma membrane"/>
    <property type="evidence" value="ECO:0007669"/>
    <property type="project" value="UniProtKB-SubCell"/>
</dbReference>
<dbReference type="PANTHER" id="PTHR33445">
    <property type="entry name" value="ATP SYNTHASE SUBUNIT B', CHLOROPLASTIC"/>
    <property type="match status" value="1"/>
</dbReference>
<keyword evidence="5 15" id="KW-0812">Transmembrane</keyword>
<evidence type="ECO:0000256" key="17">
    <source>
        <dbReference type="SAM" id="Coils"/>
    </source>
</evidence>
<keyword evidence="7 15" id="KW-1133">Transmembrane helix</keyword>
<evidence type="ECO:0000256" key="6">
    <source>
        <dbReference type="ARBA" id="ARBA00022781"/>
    </source>
</evidence>
<proteinExistence type="inferred from homology"/>
<comment type="function">
    <text evidence="11 15">F(1)F(0) ATP synthase produces ATP from ADP in the presence of a proton or sodium gradient. F-type ATPases consist of two structural domains, F(1) containing the extramembraneous catalytic core and F(0) containing the membrane proton channel, linked together by a central stalk and a peripheral stalk. During catalysis, ATP synthesis in the catalytic domain of F(1) is coupled via a rotary mechanism of the central stalk subunits to proton translocation.</text>
</comment>
<evidence type="ECO:0000256" key="1">
    <source>
        <dbReference type="ARBA" id="ARBA00005513"/>
    </source>
</evidence>
<dbReference type="SUPFAM" id="SSF81573">
    <property type="entry name" value="F1F0 ATP synthase subunit B, membrane domain"/>
    <property type="match status" value="1"/>
</dbReference>